<proteinExistence type="predicted"/>
<feature type="signal peptide" evidence="2">
    <location>
        <begin position="1"/>
        <end position="25"/>
    </location>
</feature>
<evidence type="ECO:0000313" key="4">
    <source>
        <dbReference type="Proteomes" id="UP000182508"/>
    </source>
</evidence>
<dbReference type="RefSeq" id="WP_074485101.1">
    <property type="nucleotide sequence ID" value="NZ_FMXP01000004.1"/>
</dbReference>
<gene>
    <name evidence="3" type="ORF">SAMN02910293_00369</name>
</gene>
<dbReference type="PROSITE" id="PS51257">
    <property type="entry name" value="PROKAR_LIPOPROTEIN"/>
    <property type="match status" value="1"/>
</dbReference>
<dbReference type="Proteomes" id="UP000182508">
    <property type="component" value="Unassembled WGS sequence"/>
</dbReference>
<feature type="chain" id="PRO_5010353648" description="Lipoprotein" evidence="2">
    <location>
        <begin position="26"/>
        <end position="210"/>
    </location>
</feature>
<sequence length="210" mass="23259">MKKTGMKWMSTILALFLVISLGACSNDTKDTKTEEPATVEESKETQENEVTESSEETSETKESEETDDTEGPIVTITAKEFSSGEKLNVSADTSTGTWYCESGSTAYFYNVADKSESHSAAPRIQVEVKQTLEKFDFYIDKFENLQNIEGRTIGGIEMTGRTYKNVGMEWTEYLGQFDDDFAISVKVSRVDIAAGSEGAALLDSMTFSRE</sequence>
<feature type="compositionally biased region" description="Acidic residues" evidence="1">
    <location>
        <begin position="47"/>
        <end position="57"/>
    </location>
</feature>
<dbReference type="STRING" id="439219.SAMN02910293_00369"/>
<reference evidence="3 4" key="1">
    <citation type="submission" date="2016-10" db="EMBL/GenBank/DDBJ databases">
        <authorList>
            <person name="de Groot N.N."/>
        </authorList>
    </citation>
    <scope>NUCLEOTIDE SEQUENCE [LARGE SCALE GENOMIC DNA]</scope>
    <source>
        <strain evidence="3 4">A-4</strain>
    </source>
</reference>
<evidence type="ECO:0008006" key="5">
    <source>
        <dbReference type="Google" id="ProtNLM"/>
    </source>
</evidence>
<keyword evidence="2" id="KW-0732">Signal</keyword>
<accession>A0A1G6AG66</accession>
<feature type="region of interest" description="Disordered" evidence="1">
    <location>
        <begin position="27"/>
        <end position="73"/>
    </location>
</feature>
<organism evidence="3 4">
    <name type="scientific">Streptococcus henryi</name>
    <dbReference type="NCBI Taxonomy" id="439219"/>
    <lineage>
        <taxon>Bacteria</taxon>
        <taxon>Bacillati</taxon>
        <taxon>Bacillota</taxon>
        <taxon>Bacilli</taxon>
        <taxon>Lactobacillales</taxon>
        <taxon>Streptococcaceae</taxon>
        <taxon>Streptococcus</taxon>
    </lineage>
</organism>
<name>A0A1G6AG66_9STRE</name>
<evidence type="ECO:0000256" key="2">
    <source>
        <dbReference type="SAM" id="SignalP"/>
    </source>
</evidence>
<dbReference type="eggNOG" id="ENOG502ZFCS">
    <property type="taxonomic scope" value="Bacteria"/>
</dbReference>
<keyword evidence="4" id="KW-1185">Reference proteome</keyword>
<evidence type="ECO:0000256" key="1">
    <source>
        <dbReference type="SAM" id="MobiDB-lite"/>
    </source>
</evidence>
<evidence type="ECO:0000313" key="3">
    <source>
        <dbReference type="EMBL" id="SDB07395.1"/>
    </source>
</evidence>
<dbReference type="EMBL" id="FMXP01000004">
    <property type="protein sequence ID" value="SDB07395.1"/>
    <property type="molecule type" value="Genomic_DNA"/>
</dbReference>
<protein>
    <recommendedName>
        <fullName evidence="5">Lipoprotein</fullName>
    </recommendedName>
</protein>
<feature type="compositionally biased region" description="Basic and acidic residues" evidence="1">
    <location>
        <begin position="27"/>
        <end position="46"/>
    </location>
</feature>
<dbReference type="AlphaFoldDB" id="A0A1G6AG66"/>